<keyword evidence="4" id="KW-1185">Reference proteome</keyword>
<proteinExistence type="predicted"/>
<evidence type="ECO:0000259" key="2">
    <source>
        <dbReference type="Pfam" id="PF12708"/>
    </source>
</evidence>
<dbReference type="InParanoid" id="D2V4D5"/>
<feature type="signal peptide" evidence="1">
    <location>
        <begin position="1"/>
        <end position="20"/>
    </location>
</feature>
<dbReference type="RefSeq" id="XP_002681111.1">
    <property type="nucleotide sequence ID" value="XM_002681065.1"/>
</dbReference>
<dbReference type="InterPro" id="IPR011050">
    <property type="entry name" value="Pectin_lyase_fold/virulence"/>
</dbReference>
<feature type="chain" id="PRO_5003037280" evidence="1">
    <location>
        <begin position="21"/>
        <end position="613"/>
    </location>
</feature>
<organism evidence="4">
    <name type="scientific">Naegleria gruberi</name>
    <name type="common">Amoeba</name>
    <dbReference type="NCBI Taxonomy" id="5762"/>
    <lineage>
        <taxon>Eukaryota</taxon>
        <taxon>Discoba</taxon>
        <taxon>Heterolobosea</taxon>
        <taxon>Tetramitia</taxon>
        <taxon>Eutetramitia</taxon>
        <taxon>Vahlkampfiidae</taxon>
        <taxon>Naegleria</taxon>
    </lineage>
</organism>
<keyword evidence="1" id="KW-0732">Signal</keyword>
<feature type="domain" description="Rhamnogalacturonase A/B/Epimerase-like pectate lyase" evidence="2">
    <location>
        <begin position="24"/>
        <end position="258"/>
    </location>
</feature>
<dbReference type="SUPFAM" id="SSF51126">
    <property type="entry name" value="Pectin lyase-like"/>
    <property type="match status" value="2"/>
</dbReference>
<reference evidence="3 4" key="1">
    <citation type="journal article" date="2010" name="Cell">
        <title>The genome of Naegleria gruberi illuminates early eukaryotic versatility.</title>
        <authorList>
            <person name="Fritz-Laylin L.K."/>
            <person name="Prochnik S.E."/>
            <person name="Ginger M.L."/>
            <person name="Dacks J.B."/>
            <person name="Carpenter M.L."/>
            <person name="Field M.C."/>
            <person name="Kuo A."/>
            <person name="Paredez A."/>
            <person name="Chapman J."/>
            <person name="Pham J."/>
            <person name="Shu S."/>
            <person name="Neupane R."/>
            <person name="Cipriano M."/>
            <person name="Mancuso J."/>
            <person name="Tu H."/>
            <person name="Salamov A."/>
            <person name="Lindquist E."/>
            <person name="Shapiro H."/>
            <person name="Lucas S."/>
            <person name="Grigoriev I.V."/>
            <person name="Cande W.Z."/>
            <person name="Fulton C."/>
            <person name="Rokhsar D.S."/>
            <person name="Dawson S.C."/>
        </authorList>
    </citation>
    <scope>NUCLEOTIDE SEQUENCE [LARGE SCALE GENOMIC DNA]</scope>
    <source>
        <strain evidence="3 4">NEG-M</strain>
    </source>
</reference>
<dbReference type="InterPro" id="IPR006626">
    <property type="entry name" value="PbH1"/>
</dbReference>
<dbReference type="Pfam" id="PF12708">
    <property type="entry name" value="Pect-lyase_RHGA_epim"/>
    <property type="match status" value="1"/>
</dbReference>
<evidence type="ECO:0000313" key="3">
    <source>
        <dbReference type="EMBL" id="EFC48367.1"/>
    </source>
</evidence>
<dbReference type="EMBL" id="GG738851">
    <property type="protein sequence ID" value="EFC48367.1"/>
    <property type="molecule type" value="Genomic_DNA"/>
</dbReference>
<dbReference type="AlphaFoldDB" id="D2V4D5"/>
<dbReference type="VEuPathDB" id="AmoebaDB:NAEGRDRAFT_63687"/>
<evidence type="ECO:0000313" key="4">
    <source>
        <dbReference type="Proteomes" id="UP000006671"/>
    </source>
</evidence>
<evidence type="ECO:0000256" key="1">
    <source>
        <dbReference type="SAM" id="SignalP"/>
    </source>
</evidence>
<sequence length="613" mass="66677">MKLFGLVVILLIVFSQLTNGLDYVSISDYGAIADGITDNTAFISKAISDAKAKNLTRVYVPPSSKPYLHNNLIILDGILLYGDGYLSWLHGSNTEASPIKLIGNNSGVKNLRLTSIDQNRRSVPWATTVWCYFATNFLVDNIWAEPMDGKGYTYNTTLVHGVGGIFIYGCENGTVSNNNLNYTYADSIHNTHTTKSVQIFNNMIENSGDDGIASVSYNGNEINRNLVIFKNYVKGNRWGRGITNIGGDQIIIEDNTVEAGTAAAIWLAAEYYYNTLSPSNTIVRRNKVIRAGSADGKCYGPNTIPSMGINNSNFPFKANNIQFVDNVVMDSCLDGIVIGGTDVKNVAIAGNTFINQRAGAFFTTSNSSQIFFLNNRVENSSINSIVTINYQDTLIIDGNTLVNAITNMQGRTQVVYIIKAGRVQFTNNRYSQYVPTGSNTIIQLGSADSVVNDDSDSKLSTKVPSNVASFAIPTIQDLEFNFTTNGNVVTVTESQILSKLSLDSSLFSLLVGFSGVGGKVDTSFDRKTMTFSFSNDLKSGTFKYSVQSVLESSAQTANIRVNRIAIPIVAESSKPKPKPSSSYINKAVSDGSTICFAHQLIVIVLSFMLVLLF</sequence>
<dbReference type="SMART" id="SM00710">
    <property type="entry name" value="PbH1"/>
    <property type="match status" value="7"/>
</dbReference>
<dbReference type="Proteomes" id="UP000006671">
    <property type="component" value="Unassembled WGS sequence"/>
</dbReference>
<dbReference type="InterPro" id="IPR024535">
    <property type="entry name" value="RHGA/B-epi-like_pectate_lyase"/>
</dbReference>
<name>D2V4D5_NAEGR</name>
<accession>D2V4D5</accession>
<dbReference type="KEGG" id="ngr:NAEGRDRAFT_63687"/>
<dbReference type="GeneID" id="8862124"/>
<dbReference type="OrthoDB" id="187139at2759"/>
<dbReference type="InterPro" id="IPR012334">
    <property type="entry name" value="Pectin_lyas_fold"/>
</dbReference>
<dbReference type="Gene3D" id="2.160.20.10">
    <property type="entry name" value="Single-stranded right-handed beta-helix, Pectin lyase-like"/>
    <property type="match status" value="1"/>
</dbReference>
<gene>
    <name evidence="3" type="ORF">NAEGRDRAFT_63687</name>
</gene>
<protein>
    <submittedName>
        <fullName evidence="3">Predicted protein</fullName>
    </submittedName>
</protein>